<keyword evidence="4" id="KW-0406">Ion transport</keyword>
<evidence type="ECO:0000313" key="6">
    <source>
        <dbReference type="EMBL" id="KAE8720796.1"/>
    </source>
</evidence>
<dbReference type="AlphaFoldDB" id="A0A6A3BVE4"/>
<organism evidence="6 7">
    <name type="scientific">Hibiscus syriacus</name>
    <name type="common">Rose of Sharon</name>
    <dbReference type="NCBI Taxonomy" id="106335"/>
    <lineage>
        <taxon>Eukaryota</taxon>
        <taxon>Viridiplantae</taxon>
        <taxon>Streptophyta</taxon>
        <taxon>Embryophyta</taxon>
        <taxon>Tracheophyta</taxon>
        <taxon>Spermatophyta</taxon>
        <taxon>Magnoliopsida</taxon>
        <taxon>eudicotyledons</taxon>
        <taxon>Gunneridae</taxon>
        <taxon>Pentapetalae</taxon>
        <taxon>rosids</taxon>
        <taxon>malvids</taxon>
        <taxon>Malvales</taxon>
        <taxon>Malvaceae</taxon>
        <taxon>Malvoideae</taxon>
        <taxon>Hibiscus</taxon>
    </lineage>
</organism>
<dbReference type="InterPro" id="IPR057290">
    <property type="entry name" value="CHX17_C"/>
</dbReference>
<evidence type="ECO:0000256" key="3">
    <source>
        <dbReference type="ARBA" id="ARBA00022958"/>
    </source>
</evidence>
<dbReference type="Proteomes" id="UP000436088">
    <property type="component" value="Unassembled WGS sequence"/>
</dbReference>
<sequence length="279" mass="30908">MVELTEKLAATLKQDQGTDNMVVTDESVIDMMEHITQAFQSYIDKDGTGITLSRSHVLSTFNGMAKDLSSLAEDLMVSLILLPFHKRLSEDGSHDSGSPGFRYVSRKAAIIFIGGKDDREALSFAGRVAWHPGVELTVIRFLLDTNLENIPRRLIGLIDIAEEEAETKLDDESFTEFYEKYVAGRKVAYTEKHLANSSETYITLRSLKGQYTLIIVGQGGRVNSILTLGLNDWQECPELGPIGDVLSGSGFECESSVLIIQQHRLKGQIDGLNDDFSIM</sequence>
<dbReference type="GO" id="GO:0098662">
    <property type="term" value="P:inorganic cation transmembrane transport"/>
    <property type="evidence" value="ECO:0007669"/>
    <property type="project" value="TreeGrafter"/>
</dbReference>
<protein>
    <submittedName>
        <fullName evidence="6">Cation/H(+) antiporter 28</fullName>
    </submittedName>
</protein>
<gene>
    <name evidence="6" type="ORF">F3Y22_tig00018107pilonHSYRG00013</name>
</gene>
<proteinExistence type="predicted"/>
<evidence type="ECO:0000256" key="2">
    <source>
        <dbReference type="ARBA" id="ARBA00022538"/>
    </source>
</evidence>
<keyword evidence="1" id="KW-0813">Transport</keyword>
<dbReference type="InterPro" id="IPR050794">
    <property type="entry name" value="CPA2_transporter"/>
</dbReference>
<evidence type="ECO:0000313" key="7">
    <source>
        <dbReference type="Proteomes" id="UP000436088"/>
    </source>
</evidence>
<dbReference type="GO" id="GO:0012505">
    <property type="term" value="C:endomembrane system"/>
    <property type="evidence" value="ECO:0007669"/>
    <property type="project" value="TreeGrafter"/>
</dbReference>
<evidence type="ECO:0000259" key="5">
    <source>
        <dbReference type="Pfam" id="PF23259"/>
    </source>
</evidence>
<keyword evidence="3" id="KW-0630">Potassium</keyword>
<comment type="caution">
    <text evidence="6">The sequence shown here is derived from an EMBL/GenBank/DDBJ whole genome shotgun (WGS) entry which is preliminary data.</text>
</comment>
<evidence type="ECO:0000256" key="4">
    <source>
        <dbReference type="ARBA" id="ARBA00023065"/>
    </source>
</evidence>
<accession>A0A6A3BVE4</accession>
<dbReference type="GO" id="GO:0006813">
    <property type="term" value="P:potassium ion transport"/>
    <property type="evidence" value="ECO:0007669"/>
    <property type="project" value="UniProtKB-KW"/>
</dbReference>
<dbReference type="GO" id="GO:0006885">
    <property type="term" value="P:regulation of pH"/>
    <property type="evidence" value="ECO:0007669"/>
    <property type="project" value="TreeGrafter"/>
</dbReference>
<dbReference type="EMBL" id="VEPZ02000679">
    <property type="protein sequence ID" value="KAE8720796.1"/>
    <property type="molecule type" value="Genomic_DNA"/>
</dbReference>
<keyword evidence="7" id="KW-1185">Reference proteome</keyword>
<feature type="domain" description="Cation/H(+) antiporter C-terminal" evidence="5">
    <location>
        <begin position="109"/>
        <end position="263"/>
    </location>
</feature>
<reference evidence="6" key="1">
    <citation type="submission" date="2019-09" db="EMBL/GenBank/DDBJ databases">
        <title>Draft genome information of white flower Hibiscus syriacus.</title>
        <authorList>
            <person name="Kim Y.-M."/>
        </authorList>
    </citation>
    <scope>NUCLEOTIDE SEQUENCE [LARGE SCALE GENOMIC DNA]</scope>
    <source>
        <strain evidence="6">YM2019G1</strain>
    </source>
</reference>
<dbReference type="Pfam" id="PF23259">
    <property type="entry name" value="CHX17_C"/>
    <property type="match status" value="1"/>
</dbReference>
<keyword evidence="2" id="KW-0633">Potassium transport</keyword>
<evidence type="ECO:0000256" key="1">
    <source>
        <dbReference type="ARBA" id="ARBA00022448"/>
    </source>
</evidence>
<dbReference type="PANTHER" id="PTHR32468">
    <property type="entry name" value="CATION/H + ANTIPORTER"/>
    <property type="match status" value="1"/>
</dbReference>
<name>A0A6A3BVE4_HIBSY</name>
<dbReference type="PANTHER" id="PTHR32468:SF145">
    <property type="entry name" value="CATION_H(+) ANTIPORTER 28"/>
    <property type="match status" value="1"/>
</dbReference>